<accession>A0ACC1YKC0</accession>
<evidence type="ECO:0000313" key="2">
    <source>
        <dbReference type="Proteomes" id="UP001164539"/>
    </source>
</evidence>
<protein>
    <submittedName>
        <fullName evidence="1">Disease resistance protein (TIR-NBS-LRR class)</fullName>
    </submittedName>
</protein>
<proteinExistence type="predicted"/>
<name>A0ACC1YKC0_MELAZ</name>
<evidence type="ECO:0000313" key="1">
    <source>
        <dbReference type="EMBL" id="KAJ4723819.1"/>
    </source>
</evidence>
<dbReference type="Proteomes" id="UP001164539">
    <property type="component" value="Chromosome 3"/>
</dbReference>
<keyword evidence="2" id="KW-1185">Reference proteome</keyword>
<sequence length="363" mass="41705">MASMAASSSSSSSSISQIKHDVFLSFRGEDTRNNFTSHLYSALCRKQIQTFIDNQLIRGDEISPISSSRQLKDQTFQLSSFHKVDPSDVRNQTGIFGNLFSKLEERFRERLDKLQSWRIAMKEAANLSGFDSRVIKSESELIEKITDNISRRLKDKFESYDEEHLIGVESCIKEIESLLSIESTGVYTLGIWGMGGIGKTTIVGAIFKKIARYFDGSCFIENVREREDKNNGLAQLQQQLFSTLLEDENVKIGIRDNSLNLRRLRHKKVFIVLDDVTHFEQVEFLIASLHYIGEGSRIIITTRDKQVLTICKVDGIYKVDELLPTYALELFSQYAFKQNHPNDGYEELVIPDYKIRRWYSFSS</sequence>
<comment type="caution">
    <text evidence="1">The sequence shown here is derived from an EMBL/GenBank/DDBJ whole genome shotgun (WGS) entry which is preliminary data.</text>
</comment>
<reference evidence="1 2" key="1">
    <citation type="journal article" date="2023" name="Science">
        <title>Complex scaffold remodeling in plant triterpene biosynthesis.</title>
        <authorList>
            <person name="De La Pena R."/>
            <person name="Hodgson H."/>
            <person name="Liu J.C."/>
            <person name="Stephenson M.J."/>
            <person name="Martin A.C."/>
            <person name="Owen C."/>
            <person name="Harkess A."/>
            <person name="Leebens-Mack J."/>
            <person name="Jimenez L.E."/>
            <person name="Osbourn A."/>
            <person name="Sattely E.S."/>
        </authorList>
    </citation>
    <scope>NUCLEOTIDE SEQUENCE [LARGE SCALE GENOMIC DNA]</scope>
    <source>
        <strain evidence="2">cv. JPN11</strain>
        <tissue evidence="1">Leaf</tissue>
    </source>
</reference>
<dbReference type="EMBL" id="CM051396">
    <property type="protein sequence ID" value="KAJ4723819.1"/>
    <property type="molecule type" value="Genomic_DNA"/>
</dbReference>
<organism evidence="1 2">
    <name type="scientific">Melia azedarach</name>
    <name type="common">Chinaberry tree</name>
    <dbReference type="NCBI Taxonomy" id="155640"/>
    <lineage>
        <taxon>Eukaryota</taxon>
        <taxon>Viridiplantae</taxon>
        <taxon>Streptophyta</taxon>
        <taxon>Embryophyta</taxon>
        <taxon>Tracheophyta</taxon>
        <taxon>Spermatophyta</taxon>
        <taxon>Magnoliopsida</taxon>
        <taxon>eudicotyledons</taxon>
        <taxon>Gunneridae</taxon>
        <taxon>Pentapetalae</taxon>
        <taxon>rosids</taxon>
        <taxon>malvids</taxon>
        <taxon>Sapindales</taxon>
        <taxon>Meliaceae</taxon>
        <taxon>Melia</taxon>
    </lineage>
</organism>
<gene>
    <name evidence="1" type="ORF">OWV82_007142</name>
</gene>